<dbReference type="PIRSF" id="PIRSF038959">
    <property type="entry name" value="SdpI"/>
    <property type="match status" value="1"/>
</dbReference>
<dbReference type="AlphaFoldDB" id="A0A9X2MNS9"/>
<keyword evidence="1" id="KW-0472">Membrane</keyword>
<feature type="transmembrane region" description="Helical" evidence="1">
    <location>
        <begin position="110"/>
        <end position="131"/>
    </location>
</feature>
<reference evidence="3" key="1">
    <citation type="submission" date="2022-08" db="EMBL/GenBank/DDBJ databases">
        <title>The genomic sequence of strain Paenibacillus sp. SCIV0701.</title>
        <authorList>
            <person name="Zhao H."/>
        </authorList>
    </citation>
    <scope>NUCLEOTIDE SEQUENCE</scope>
    <source>
        <strain evidence="3">SCIV0701</strain>
    </source>
</reference>
<feature type="domain" description="DUF1648" evidence="2">
    <location>
        <begin position="11"/>
        <end position="57"/>
    </location>
</feature>
<dbReference type="PANTHER" id="PTHR37810">
    <property type="entry name" value="IMMUNITY PROTEIN SDPI"/>
    <property type="match status" value="1"/>
</dbReference>
<feature type="transmembrane region" description="Helical" evidence="1">
    <location>
        <begin position="152"/>
        <end position="172"/>
    </location>
</feature>
<dbReference type="Proteomes" id="UP001141950">
    <property type="component" value="Unassembled WGS sequence"/>
</dbReference>
<evidence type="ECO:0000313" key="4">
    <source>
        <dbReference type="Proteomes" id="UP001141950"/>
    </source>
</evidence>
<proteinExistence type="predicted"/>
<comment type="caution">
    <text evidence="3">The sequence shown here is derived from an EMBL/GenBank/DDBJ whole genome shotgun (WGS) entry which is preliminary data.</text>
</comment>
<feature type="transmembrane region" description="Helical" evidence="1">
    <location>
        <begin position="47"/>
        <end position="69"/>
    </location>
</feature>
<evidence type="ECO:0000256" key="1">
    <source>
        <dbReference type="SAM" id="Phobius"/>
    </source>
</evidence>
<dbReference type="EMBL" id="JANIPJ010000005">
    <property type="protein sequence ID" value="MCR2804086.1"/>
    <property type="molecule type" value="Genomic_DNA"/>
</dbReference>
<dbReference type="Pfam" id="PF07853">
    <property type="entry name" value="DUF1648"/>
    <property type="match status" value="1"/>
</dbReference>
<organism evidence="3 4">
    <name type="scientific">Paenibacillus soyae</name>
    <dbReference type="NCBI Taxonomy" id="2969249"/>
    <lineage>
        <taxon>Bacteria</taxon>
        <taxon>Bacillati</taxon>
        <taxon>Bacillota</taxon>
        <taxon>Bacilli</taxon>
        <taxon>Bacillales</taxon>
        <taxon>Paenibacillaceae</taxon>
        <taxon>Paenibacillus</taxon>
    </lineage>
</organism>
<feature type="transmembrane region" description="Helical" evidence="1">
    <location>
        <begin position="178"/>
        <end position="201"/>
    </location>
</feature>
<protein>
    <submittedName>
        <fullName evidence="3">DUF1648 domain-containing protein</fullName>
    </submittedName>
</protein>
<name>A0A9X2MNS9_9BACL</name>
<evidence type="ECO:0000313" key="3">
    <source>
        <dbReference type="EMBL" id="MCR2804086.1"/>
    </source>
</evidence>
<dbReference type="PANTHER" id="PTHR37810:SF5">
    <property type="entry name" value="IMMUNITY PROTEIN SDPI"/>
    <property type="match status" value="1"/>
</dbReference>
<dbReference type="InterPro" id="IPR026272">
    <property type="entry name" value="SdpI"/>
</dbReference>
<sequence>MNKWIVPLFAVLAALLAGIFTYDSLPAEMAVHFNAADEPDNYISKPIALLVNPVIILFVTWSTFFTLRFEKDENKRAKGEATLPSVAGVVSLLLLAVQGAIIAYNLGYDISASAFAAFIVGSVFLLIGNLLPRMPQGTASWPKLSETAHRELARFQGRIMVIAGFLLIAASFLPKAYISPILFTLLACFIIATAGKLIGIVRK</sequence>
<evidence type="ECO:0000259" key="2">
    <source>
        <dbReference type="Pfam" id="PF07853"/>
    </source>
</evidence>
<dbReference type="RefSeq" id="WP_257444895.1">
    <property type="nucleotide sequence ID" value="NZ_JANIPJ010000005.1"/>
</dbReference>
<keyword evidence="4" id="KW-1185">Reference proteome</keyword>
<keyword evidence="1" id="KW-0812">Transmembrane</keyword>
<dbReference type="GO" id="GO:0009636">
    <property type="term" value="P:response to toxic substance"/>
    <property type="evidence" value="ECO:0007669"/>
    <property type="project" value="TreeGrafter"/>
</dbReference>
<dbReference type="InterPro" id="IPR012867">
    <property type="entry name" value="DUF1648"/>
</dbReference>
<feature type="transmembrane region" description="Helical" evidence="1">
    <location>
        <begin position="81"/>
        <end position="104"/>
    </location>
</feature>
<accession>A0A9X2MNS9</accession>
<gene>
    <name evidence="3" type="ORF">NQZ67_09370</name>
</gene>
<keyword evidence="1" id="KW-1133">Transmembrane helix</keyword>